<dbReference type="Proteomes" id="UP000094067">
    <property type="component" value="Unassembled WGS sequence"/>
</dbReference>
<proteinExistence type="inferred from homology"/>
<comment type="caution">
    <text evidence="7">The sequence shown here is derived from an EMBL/GenBank/DDBJ whole genome shotgun (WGS) entry which is preliminary data.</text>
</comment>
<reference evidence="7 8" key="1">
    <citation type="submission" date="2016-07" db="EMBL/GenBank/DDBJ databases">
        <title>Characterization of isolates of Eisenbergiella tayi derived from blood cultures, using whole genome sequencing.</title>
        <authorList>
            <person name="Burdz T."/>
            <person name="Wiebe D."/>
            <person name="Huynh C."/>
            <person name="Bernard K."/>
        </authorList>
    </citation>
    <scope>NUCLEOTIDE SEQUENCE [LARGE SCALE GENOMIC DNA]</scope>
    <source>
        <strain evidence="7 8">NML 110608</strain>
    </source>
</reference>
<evidence type="ECO:0000256" key="1">
    <source>
        <dbReference type="ARBA" id="ARBA00007951"/>
    </source>
</evidence>
<dbReference type="PANTHER" id="PTHR10030">
    <property type="entry name" value="ALPHA-L-FUCOSIDASE"/>
    <property type="match status" value="1"/>
</dbReference>
<accession>A0A1E3A8E9</accession>
<dbReference type="GO" id="GO:0016139">
    <property type="term" value="P:glycoside catabolic process"/>
    <property type="evidence" value="ECO:0007669"/>
    <property type="project" value="TreeGrafter"/>
</dbReference>
<dbReference type="InterPro" id="IPR017853">
    <property type="entry name" value="GH"/>
</dbReference>
<sequence>MSGLRAKPTKEMLEWHDYELGVFFHYDIEVFQPEYSFGEDLIPASKWNPVKLDTDQWVRTAKAAGARYALVTAKHGTGFCLWPTRFHDYHVGNASVTRDVVGEFVDSCRKYGIKPGIYYSLGSSHLDKICMGEDGQIDIKKKNDILLGQVEELITAYGPLAEFWFDGGILRPELGGPDIPGLLARIAPDLICFGGCPGIKNILRWSGSEQGVAVPECWSAAHFLTEPERKNVTCDSEGDPEDEVWAPVEVDMPVRDVMFAYMGGWMYHEKDADKTYDSEYLFERYLTSVGRNANLLIGCVPDTKGLISQDQVDSFVGLGNLINTRLTVHAGMSDKMIGKDRMEVWFDDPVDAEFAEIMEDQSDGQKVLEWILETRWPAYWCTKDGMDQWIPIAQGKSIGHKRIIPIGHLRGYAFRFRILKSFDGAVLKSFRIFGKKVSMEYHEHMNV</sequence>
<dbReference type="Gene3D" id="2.60.120.260">
    <property type="entry name" value="Galactose-binding domain-like"/>
    <property type="match status" value="1"/>
</dbReference>
<comment type="similarity">
    <text evidence="1">Belongs to the glycosyl hydrolase 29 family.</text>
</comment>
<dbReference type="PANTHER" id="PTHR10030:SF37">
    <property type="entry name" value="ALPHA-L-FUCOSIDASE-RELATED"/>
    <property type="match status" value="1"/>
</dbReference>
<evidence type="ECO:0000259" key="6">
    <source>
        <dbReference type="Pfam" id="PF01120"/>
    </source>
</evidence>
<protein>
    <recommendedName>
        <fullName evidence="2">alpha-L-fucosidase</fullName>
        <ecNumber evidence="2">3.2.1.51</ecNumber>
    </recommendedName>
</protein>
<dbReference type="EC" id="3.2.1.51" evidence="2"/>
<evidence type="ECO:0000256" key="5">
    <source>
        <dbReference type="ARBA" id="ARBA00023295"/>
    </source>
</evidence>
<dbReference type="GO" id="GO:0006004">
    <property type="term" value="P:fucose metabolic process"/>
    <property type="evidence" value="ECO:0007669"/>
    <property type="project" value="TreeGrafter"/>
</dbReference>
<dbReference type="SUPFAM" id="SSF51445">
    <property type="entry name" value="(Trans)glycosidases"/>
    <property type="match status" value="1"/>
</dbReference>
<dbReference type="GO" id="GO:0004560">
    <property type="term" value="F:alpha-L-fucosidase activity"/>
    <property type="evidence" value="ECO:0007669"/>
    <property type="project" value="InterPro"/>
</dbReference>
<name>A0A1E3A8E9_9FIRM</name>
<dbReference type="InterPro" id="IPR057739">
    <property type="entry name" value="Glyco_hydro_29_N"/>
</dbReference>
<dbReference type="SMART" id="SM00812">
    <property type="entry name" value="Alpha_L_fucos"/>
    <property type="match status" value="1"/>
</dbReference>
<evidence type="ECO:0000256" key="4">
    <source>
        <dbReference type="ARBA" id="ARBA00022801"/>
    </source>
</evidence>
<organism evidence="7 8">
    <name type="scientific">Eisenbergiella tayi</name>
    <dbReference type="NCBI Taxonomy" id="1432052"/>
    <lineage>
        <taxon>Bacteria</taxon>
        <taxon>Bacillati</taxon>
        <taxon>Bacillota</taxon>
        <taxon>Clostridia</taxon>
        <taxon>Lachnospirales</taxon>
        <taxon>Lachnospiraceae</taxon>
        <taxon>Eisenbergiella</taxon>
    </lineage>
</organism>
<evidence type="ECO:0000256" key="3">
    <source>
        <dbReference type="ARBA" id="ARBA00022729"/>
    </source>
</evidence>
<evidence type="ECO:0000313" key="7">
    <source>
        <dbReference type="EMBL" id="ODM05033.1"/>
    </source>
</evidence>
<dbReference type="EMBL" id="MCGH01000002">
    <property type="protein sequence ID" value="ODM05033.1"/>
    <property type="molecule type" value="Genomic_DNA"/>
</dbReference>
<keyword evidence="3" id="KW-0732">Signal</keyword>
<dbReference type="RefSeq" id="WP_069151438.1">
    <property type="nucleotide sequence ID" value="NZ_MCGH01000002.1"/>
</dbReference>
<dbReference type="InterPro" id="IPR000933">
    <property type="entry name" value="Glyco_hydro_29"/>
</dbReference>
<dbReference type="AlphaFoldDB" id="A0A1E3A8E9"/>
<feature type="domain" description="Glycoside hydrolase family 29 N-terminal" evidence="6">
    <location>
        <begin position="23"/>
        <end position="322"/>
    </location>
</feature>
<keyword evidence="5" id="KW-0326">Glycosidase</keyword>
<dbReference type="GO" id="GO:0005764">
    <property type="term" value="C:lysosome"/>
    <property type="evidence" value="ECO:0007669"/>
    <property type="project" value="TreeGrafter"/>
</dbReference>
<keyword evidence="4" id="KW-0378">Hydrolase</keyword>
<dbReference type="Pfam" id="PF01120">
    <property type="entry name" value="Alpha_L_fucos"/>
    <property type="match status" value="1"/>
</dbReference>
<gene>
    <name evidence="7" type="ORF">BEI61_00916</name>
</gene>
<dbReference type="Gene3D" id="3.20.20.80">
    <property type="entry name" value="Glycosidases"/>
    <property type="match status" value="1"/>
</dbReference>
<evidence type="ECO:0000313" key="8">
    <source>
        <dbReference type="Proteomes" id="UP000094067"/>
    </source>
</evidence>
<evidence type="ECO:0000256" key="2">
    <source>
        <dbReference type="ARBA" id="ARBA00012662"/>
    </source>
</evidence>